<accession>G5GHJ1</accession>
<keyword evidence="2" id="KW-1185">Reference proteome</keyword>
<dbReference type="HOGENOM" id="CLU_1033615_0_0_9"/>
<evidence type="ECO:0000313" key="1">
    <source>
        <dbReference type="EMBL" id="EHI55816.1"/>
    </source>
</evidence>
<protein>
    <submittedName>
        <fullName evidence="1">Uncharacterized protein</fullName>
    </submittedName>
</protein>
<reference evidence="1 2" key="1">
    <citation type="submission" date="2011-08" db="EMBL/GenBank/DDBJ databases">
        <title>The Genome Sequence of Johnsonella ignava ATCC 51276.</title>
        <authorList>
            <consortium name="The Broad Institute Genome Sequencing Platform"/>
            <person name="Earl A."/>
            <person name="Ward D."/>
            <person name="Feldgarden M."/>
            <person name="Gevers D."/>
            <person name="Izard J."/>
            <person name="Blanton J.M."/>
            <person name="Baranova O.V."/>
            <person name="Dewhirst F.E."/>
            <person name="Young S.K."/>
            <person name="Zeng Q."/>
            <person name="Gargeya S."/>
            <person name="Fitzgerald M."/>
            <person name="Haas B."/>
            <person name="Abouelleil A."/>
            <person name="Alvarado L."/>
            <person name="Arachchi H.M."/>
            <person name="Berlin A."/>
            <person name="Brown A."/>
            <person name="Chapman S.B."/>
            <person name="Chen Z."/>
            <person name="Dunbar C."/>
            <person name="Freedman E."/>
            <person name="Gearin G."/>
            <person name="Gellesch M."/>
            <person name="Goldberg J."/>
            <person name="Griggs A."/>
            <person name="Gujja S."/>
            <person name="Heiman D."/>
            <person name="Howarth C."/>
            <person name="Larson L."/>
            <person name="Lui A."/>
            <person name="MacDonald P.J.P."/>
            <person name="Montmayeur A."/>
            <person name="Murphy C."/>
            <person name="Neiman D."/>
            <person name="Pearson M."/>
            <person name="Priest M."/>
            <person name="Roberts A."/>
            <person name="Saif S."/>
            <person name="Shea T."/>
            <person name="Shenoy N."/>
            <person name="Sisk P."/>
            <person name="Stolte C."/>
            <person name="Sykes S."/>
            <person name="Wortman J."/>
            <person name="Nusbaum C."/>
            <person name="Birren B."/>
        </authorList>
    </citation>
    <scope>NUCLEOTIDE SEQUENCE [LARGE SCALE GENOMIC DNA]</scope>
    <source>
        <strain evidence="1 2">ATCC 51276</strain>
    </source>
</reference>
<organism evidence="1 2">
    <name type="scientific">Johnsonella ignava ATCC 51276</name>
    <dbReference type="NCBI Taxonomy" id="679200"/>
    <lineage>
        <taxon>Bacteria</taxon>
        <taxon>Bacillati</taxon>
        <taxon>Bacillota</taxon>
        <taxon>Clostridia</taxon>
        <taxon>Lachnospirales</taxon>
        <taxon>Lachnospiraceae</taxon>
        <taxon>Johnsonella</taxon>
    </lineage>
</organism>
<evidence type="ECO:0000313" key="2">
    <source>
        <dbReference type="Proteomes" id="UP000003011"/>
    </source>
</evidence>
<dbReference type="EMBL" id="ACZL01000016">
    <property type="protein sequence ID" value="EHI55816.1"/>
    <property type="molecule type" value="Genomic_DNA"/>
</dbReference>
<dbReference type="OrthoDB" id="2036498at2"/>
<proteinExistence type="predicted"/>
<name>G5GHJ1_9FIRM</name>
<comment type="caution">
    <text evidence="1">The sequence shown here is derived from an EMBL/GenBank/DDBJ whole genome shotgun (WGS) entry which is preliminary data.</text>
</comment>
<dbReference type="AlphaFoldDB" id="G5GHJ1"/>
<dbReference type="eggNOG" id="ENOG5033QMY">
    <property type="taxonomic scope" value="Bacteria"/>
</dbReference>
<sequence length="270" mass="31181">MNKISLIPIIICFLIITDACSIYKKRDIVNVINKEGYIINFIDYNMKYEIDIDNDGVMDSVRVFINEDNYTGLEVNNQREIIGYSEEGAKSVLINDAHGNYCIGISIHYVNDTRISKFYSLNKDSIIYKSTLNGHLKSAYQNLGLYVEDRKYIIGFQNTTGIYLINPDLNLTLEGNYAINDFKHTLVKELGAYRYNDKTASYEMAVYQQGEVLYLYETDMQHLIYFKTDNGDKGYINATKDYYDIPAGEFYIGDERLVDYFNGDEISWTG</sequence>
<gene>
    <name evidence="1" type="ORF">HMPREF9333_01031</name>
</gene>
<dbReference type="RefSeq" id="WP_005540401.1">
    <property type="nucleotide sequence ID" value="NZ_JH378831.1"/>
</dbReference>
<dbReference type="Proteomes" id="UP000003011">
    <property type="component" value="Unassembled WGS sequence"/>
</dbReference>